<sequence>MTDTISGSPLAVTRWSLLSRGLSNSIVILIALLTVSATNCYTPDGTLSNDQPCNVSASASVCCTQGFLCTSNQLCQPANCWGDGGNPLQLIRGTCTDKTWAAPECQGHFVAEGPTGGEWVMRCGNNSSNYCSSADDCCTRDSFLKFTLDDSTITATAGVVPFTKVTASKASSTATTERDDDSFENFDIVNIFGIFDIFDIIYSPFCNHDCGHTKADNAGSSPSTAIAVGIGVGVGVGVVLVGCLLVVIFMRLRRKVIAAQQNNSAFGYAQQGGLSGIYPPIVRTYEPKELDSQQH</sequence>
<dbReference type="Proteomes" id="UP000006701">
    <property type="component" value="Unassembled WGS sequence"/>
</dbReference>
<protein>
    <recommendedName>
        <fullName evidence="4">Mid2 domain-containing protein</fullName>
    </recommendedName>
</protein>
<keyword evidence="3" id="KW-1185">Reference proteome</keyword>
<name>A1CH72_ASPCL</name>
<dbReference type="KEGG" id="act:ACLA_046920"/>
<dbReference type="GeneID" id="4704386"/>
<reference evidence="2 3" key="1">
    <citation type="journal article" date="2008" name="PLoS Genet.">
        <title>Genomic islands in the pathogenic filamentous fungus Aspergillus fumigatus.</title>
        <authorList>
            <person name="Fedorova N.D."/>
            <person name="Khaldi N."/>
            <person name="Joardar V.S."/>
            <person name="Maiti R."/>
            <person name="Amedeo P."/>
            <person name="Anderson M.J."/>
            <person name="Crabtree J."/>
            <person name="Silva J.C."/>
            <person name="Badger J.H."/>
            <person name="Albarraq A."/>
            <person name="Angiuoli S."/>
            <person name="Bussey H."/>
            <person name="Bowyer P."/>
            <person name="Cotty P.J."/>
            <person name="Dyer P.S."/>
            <person name="Egan A."/>
            <person name="Galens K."/>
            <person name="Fraser-Liggett C.M."/>
            <person name="Haas B.J."/>
            <person name="Inman J.M."/>
            <person name="Kent R."/>
            <person name="Lemieux S."/>
            <person name="Malavazi I."/>
            <person name="Orvis J."/>
            <person name="Roemer T."/>
            <person name="Ronning C.M."/>
            <person name="Sundaram J.P."/>
            <person name="Sutton G."/>
            <person name="Turner G."/>
            <person name="Venter J.C."/>
            <person name="White O.R."/>
            <person name="Whitty B.R."/>
            <person name="Youngman P."/>
            <person name="Wolfe K.H."/>
            <person name="Goldman G.H."/>
            <person name="Wortman J.R."/>
            <person name="Jiang B."/>
            <person name="Denning D.W."/>
            <person name="Nierman W.C."/>
        </authorList>
    </citation>
    <scope>NUCLEOTIDE SEQUENCE [LARGE SCALE GENOMIC DNA]</scope>
    <source>
        <strain evidence="3">ATCC 1007 / CBS 513.65 / DSM 816 / NCTC 3887 / NRRL 1</strain>
    </source>
</reference>
<keyword evidence="1" id="KW-0472">Membrane</keyword>
<dbReference type="OMA" id="TANDTPC"/>
<evidence type="ECO:0000313" key="3">
    <source>
        <dbReference type="Proteomes" id="UP000006701"/>
    </source>
</evidence>
<proteinExistence type="predicted"/>
<evidence type="ECO:0000313" key="2">
    <source>
        <dbReference type="EMBL" id="EAW10227.1"/>
    </source>
</evidence>
<keyword evidence="1" id="KW-1133">Transmembrane helix</keyword>
<organism evidence="2 3">
    <name type="scientific">Aspergillus clavatus (strain ATCC 1007 / CBS 513.65 / DSM 816 / NCTC 3887 / NRRL 1 / QM 1276 / 107)</name>
    <dbReference type="NCBI Taxonomy" id="344612"/>
    <lineage>
        <taxon>Eukaryota</taxon>
        <taxon>Fungi</taxon>
        <taxon>Dikarya</taxon>
        <taxon>Ascomycota</taxon>
        <taxon>Pezizomycotina</taxon>
        <taxon>Eurotiomycetes</taxon>
        <taxon>Eurotiomycetidae</taxon>
        <taxon>Eurotiales</taxon>
        <taxon>Aspergillaceae</taxon>
        <taxon>Aspergillus</taxon>
        <taxon>Aspergillus subgen. Fumigati</taxon>
    </lineage>
</organism>
<gene>
    <name evidence="2" type="ORF">ACLA_046920</name>
</gene>
<dbReference type="AlphaFoldDB" id="A1CH72"/>
<accession>A1CH72</accession>
<dbReference type="RefSeq" id="XP_001271653.1">
    <property type="nucleotide sequence ID" value="XM_001271652.1"/>
</dbReference>
<dbReference type="HOGENOM" id="CLU_055859_4_1_1"/>
<feature type="transmembrane region" description="Helical" evidence="1">
    <location>
        <begin position="226"/>
        <end position="250"/>
    </location>
</feature>
<evidence type="ECO:0000256" key="1">
    <source>
        <dbReference type="SAM" id="Phobius"/>
    </source>
</evidence>
<dbReference type="VEuPathDB" id="FungiDB:ACLA_046920"/>
<keyword evidence="1" id="KW-0812">Transmembrane</keyword>
<dbReference type="eggNOG" id="ENOG502SQDU">
    <property type="taxonomic scope" value="Eukaryota"/>
</dbReference>
<dbReference type="OrthoDB" id="5215637at2759"/>
<evidence type="ECO:0008006" key="4">
    <source>
        <dbReference type="Google" id="ProtNLM"/>
    </source>
</evidence>
<dbReference type="EMBL" id="DS027054">
    <property type="protein sequence ID" value="EAW10227.1"/>
    <property type="molecule type" value="Genomic_DNA"/>
</dbReference>